<dbReference type="Proteomes" id="UP000183047">
    <property type="component" value="Unassembled WGS sequence"/>
</dbReference>
<name>A0A1G5AED2_9FIRM</name>
<feature type="transmembrane region" description="Helical" evidence="1">
    <location>
        <begin position="6"/>
        <end position="25"/>
    </location>
</feature>
<dbReference type="SUPFAM" id="SSF55073">
    <property type="entry name" value="Nucleotide cyclase"/>
    <property type="match status" value="1"/>
</dbReference>
<dbReference type="NCBIfam" id="TIGR00254">
    <property type="entry name" value="GGDEF"/>
    <property type="match status" value="1"/>
</dbReference>
<dbReference type="InterPro" id="IPR043128">
    <property type="entry name" value="Rev_trsase/Diguanyl_cyclase"/>
</dbReference>
<evidence type="ECO:0000313" key="3">
    <source>
        <dbReference type="EMBL" id="SCX76209.1"/>
    </source>
</evidence>
<feature type="transmembrane region" description="Helical" evidence="1">
    <location>
        <begin position="177"/>
        <end position="196"/>
    </location>
</feature>
<dbReference type="GO" id="GO:0052621">
    <property type="term" value="F:diguanylate cyclase activity"/>
    <property type="evidence" value="ECO:0007669"/>
    <property type="project" value="TreeGrafter"/>
</dbReference>
<proteinExistence type="predicted"/>
<dbReference type="Gene3D" id="3.30.70.270">
    <property type="match status" value="1"/>
</dbReference>
<dbReference type="CDD" id="cd01949">
    <property type="entry name" value="GGDEF"/>
    <property type="match status" value="1"/>
</dbReference>
<dbReference type="AlphaFoldDB" id="A0A1G5AED2"/>
<evidence type="ECO:0000313" key="4">
    <source>
        <dbReference type="Proteomes" id="UP000183047"/>
    </source>
</evidence>
<accession>A0A1G5AED2</accession>
<feature type="transmembrane region" description="Helical" evidence="1">
    <location>
        <begin position="69"/>
        <end position="91"/>
    </location>
</feature>
<feature type="transmembrane region" description="Helical" evidence="1">
    <location>
        <begin position="37"/>
        <end position="57"/>
    </location>
</feature>
<dbReference type="EMBL" id="FMUR01000003">
    <property type="protein sequence ID" value="SCX76209.1"/>
    <property type="molecule type" value="Genomic_DNA"/>
</dbReference>
<dbReference type="InterPro" id="IPR050469">
    <property type="entry name" value="Diguanylate_Cyclase"/>
</dbReference>
<dbReference type="PROSITE" id="PS50887">
    <property type="entry name" value="GGDEF"/>
    <property type="match status" value="1"/>
</dbReference>
<protein>
    <submittedName>
        <fullName evidence="3">Diguanylate cyclase (GGDEF) domain-containing protein</fullName>
    </submittedName>
</protein>
<dbReference type="Pfam" id="PF00990">
    <property type="entry name" value="GGDEF"/>
    <property type="match status" value="1"/>
</dbReference>
<feature type="transmembrane region" description="Helical" evidence="1">
    <location>
        <begin position="112"/>
        <end position="132"/>
    </location>
</feature>
<dbReference type="InterPro" id="IPR000160">
    <property type="entry name" value="GGDEF_dom"/>
</dbReference>
<feature type="domain" description="GGDEF" evidence="2">
    <location>
        <begin position="254"/>
        <end position="382"/>
    </location>
</feature>
<keyword evidence="4" id="KW-1185">Reference proteome</keyword>
<feature type="transmembrane region" description="Helical" evidence="1">
    <location>
        <begin position="144"/>
        <end position="165"/>
    </location>
</feature>
<organism evidence="3 4">
    <name type="scientific">Butyrivibrio hungatei</name>
    <dbReference type="NCBI Taxonomy" id="185008"/>
    <lineage>
        <taxon>Bacteria</taxon>
        <taxon>Bacillati</taxon>
        <taxon>Bacillota</taxon>
        <taxon>Clostridia</taxon>
        <taxon>Lachnospirales</taxon>
        <taxon>Lachnospiraceae</taxon>
        <taxon>Butyrivibrio</taxon>
    </lineage>
</organism>
<reference evidence="4" key="1">
    <citation type="submission" date="2016-10" db="EMBL/GenBank/DDBJ databases">
        <authorList>
            <person name="Varghese N."/>
            <person name="Submissions S."/>
        </authorList>
    </citation>
    <scope>NUCLEOTIDE SEQUENCE [LARGE SCALE GENOMIC DNA]</scope>
    <source>
        <strain evidence="4">XBD2006</strain>
    </source>
</reference>
<dbReference type="GO" id="GO:0043709">
    <property type="term" value="P:cell adhesion involved in single-species biofilm formation"/>
    <property type="evidence" value="ECO:0007669"/>
    <property type="project" value="TreeGrafter"/>
</dbReference>
<feature type="transmembrane region" description="Helical" evidence="1">
    <location>
        <begin position="202"/>
        <end position="220"/>
    </location>
</feature>
<dbReference type="SMART" id="SM00267">
    <property type="entry name" value="GGDEF"/>
    <property type="match status" value="1"/>
</dbReference>
<dbReference type="GO" id="GO:0005886">
    <property type="term" value="C:plasma membrane"/>
    <property type="evidence" value="ECO:0007669"/>
    <property type="project" value="TreeGrafter"/>
</dbReference>
<gene>
    <name evidence="3" type="ORF">SAMN02910451_00172</name>
</gene>
<evidence type="ECO:0000259" key="2">
    <source>
        <dbReference type="PROSITE" id="PS50887"/>
    </source>
</evidence>
<keyword evidence="1" id="KW-0472">Membrane</keyword>
<dbReference type="RefSeq" id="WP_026666575.1">
    <property type="nucleotide sequence ID" value="NZ_FMUR01000003.1"/>
</dbReference>
<dbReference type="GO" id="GO:1902201">
    <property type="term" value="P:negative regulation of bacterial-type flagellum-dependent cell motility"/>
    <property type="evidence" value="ECO:0007669"/>
    <property type="project" value="TreeGrafter"/>
</dbReference>
<keyword evidence="1" id="KW-1133">Transmembrane helix</keyword>
<dbReference type="PANTHER" id="PTHR45138:SF9">
    <property type="entry name" value="DIGUANYLATE CYCLASE DGCM-RELATED"/>
    <property type="match status" value="1"/>
</dbReference>
<dbReference type="PANTHER" id="PTHR45138">
    <property type="entry name" value="REGULATORY COMPONENTS OF SENSORY TRANSDUCTION SYSTEM"/>
    <property type="match status" value="1"/>
</dbReference>
<dbReference type="InterPro" id="IPR029787">
    <property type="entry name" value="Nucleotide_cyclase"/>
</dbReference>
<sequence>MTYVFYYVEAHLACIFLMAFLLFKIRKGVNKQLSQIYLGNLIIVLIAYCFAEIFWALVDGGYLGSSKTLLYLSNVFTYLLINVAAYIWYILSEIMQKEKYIESDLTRVFISVPVWISALLCVTAYRTGLVYYLDENGNLTGGKLYLILIIVPFGYLLAASIKALSRAFSKDRYAERYIYFMIGIFPITPILLGILQAMYWRVPFICYGSLAAVLYVYITYMDNLVSIDPLTQINNKNQMYKYLVQKMRNQNPGLSLFMLIIDIDRFKSINDTYGYSEGDKILVRVANAVKDACQGPRSRFFISRYGGDEFVVVAEMAYRAEASWLADQIKNNVKKIPELTGCAYDLSVSVGIAQYDYEAPISIQSFIARADSDLYKQRKLNN</sequence>
<evidence type="ECO:0000256" key="1">
    <source>
        <dbReference type="SAM" id="Phobius"/>
    </source>
</evidence>
<keyword evidence="1" id="KW-0812">Transmembrane</keyword>